<dbReference type="Proteomes" id="UP001153555">
    <property type="component" value="Unassembled WGS sequence"/>
</dbReference>
<evidence type="ECO:0000313" key="3">
    <source>
        <dbReference type="Proteomes" id="UP001153555"/>
    </source>
</evidence>
<gene>
    <name evidence="2" type="ORF">SHERM_12088</name>
</gene>
<dbReference type="AlphaFoldDB" id="A0A9N7R4E0"/>
<evidence type="ECO:0000313" key="2">
    <source>
        <dbReference type="EMBL" id="CAA0810507.1"/>
    </source>
</evidence>
<organism evidence="2 3">
    <name type="scientific">Striga hermonthica</name>
    <name type="common">Purple witchweed</name>
    <name type="synonym">Buchnera hermonthica</name>
    <dbReference type="NCBI Taxonomy" id="68872"/>
    <lineage>
        <taxon>Eukaryota</taxon>
        <taxon>Viridiplantae</taxon>
        <taxon>Streptophyta</taxon>
        <taxon>Embryophyta</taxon>
        <taxon>Tracheophyta</taxon>
        <taxon>Spermatophyta</taxon>
        <taxon>Magnoliopsida</taxon>
        <taxon>eudicotyledons</taxon>
        <taxon>Gunneridae</taxon>
        <taxon>Pentapetalae</taxon>
        <taxon>asterids</taxon>
        <taxon>lamiids</taxon>
        <taxon>Lamiales</taxon>
        <taxon>Orobanchaceae</taxon>
        <taxon>Buchnereae</taxon>
        <taxon>Striga</taxon>
    </lineage>
</organism>
<comment type="caution">
    <text evidence="2">The sequence shown here is derived from an EMBL/GenBank/DDBJ whole genome shotgun (WGS) entry which is preliminary data.</text>
</comment>
<dbReference type="InterPro" id="IPR026960">
    <property type="entry name" value="RVT-Znf"/>
</dbReference>
<dbReference type="Pfam" id="PF13966">
    <property type="entry name" value="zf-RVT"/>
    <property type="match status" value="1"/>
</dbReference>
<accession>A0A9N7R4E0</accession>
<keyword evidence="3" id="KW-1185">Reference proteome</keyword>
<dbReference type="EMBL" id="CACSLK010006255">
    <property type="protein sequence ID" value="CAA0810507.1"/>
    <property type="molecule type" value="Genomic_DNA"/>
</dbReference>
<feature type="domain" description="Reverse transcriptase zinc-binding" evidence="1">
    <location>
        <begin position="119"/>
        <end position="188"/>
    </location>
</feature>
<protein>
    <submittedName>
        <fullName evidence="2">Ribonuclease H-like superfamily protein</fullName>
    </submittedName>
</protein>
<name>A0A9N7R4E0_STRHE</name>
<proteinExistence type="predicted"/>
<reference evidence="2" key="1">
    <citation type="submission" date="2019-12" db="EMBL/GenBank/DDBJ databases">
        <authorList>
            <person name="Scholes J."/>
        </authorList>
    </citation>
    <scope>NUCLEOTIDE SEQUENCE</scope>
</reference>
<sequence length="307" mass="35431">MSDPTFTATELQRVQTITHRDQRRSEAFFEDRELEQRQTRDLSSSVWAPALQQHDPCPDTTKSTCSYPVSLKHDGNKCVDNVPAAARDRCQHSRTRASAIPANLLQKGKVGPSSGKGLRNKCWKTIWKLSIKNKVKHFLWKCWFKFLSTNDQLSRRKIAVDSTCAMCGEAEKDLDHLLFKCEKAVRVWKLSGVIWNMQQGQDSSFRTWWEDVSGAAQSPNIKDRITLSSYILWWLWITKYLWVFQQIKLSEVLTAKGSLAEWAEFEEIQTKKNEEKYPDRQGDKDNEEQFSLEVGQWALSVSASSPH</sequence>
<evidence type="ECO:0000259" key="1">
    <source>
        <dbReference type="Pfam" id="PF13966"/>
    </source>
</evidence>
<dbReference type="OrthoDB" id="1747281at2759"/>